<sequence>MTFLRNCWYFAAWADELGEGTPLSRRIIGEAILFWRHGRALHAVADSCPHRLAPLHMGQIEGETIRCGYHGLEFSGATGRCTLNPHGAITGALTIRAYPCVERHGIIWVWTGEAERADPTAIPDMGFIDRAAEHAFSKGYMHTAANHKLLEDNILDLSHADYLHPHTLGGGSITKTRAHVEERGDTVFVQWLSTGEPAIPIFRCEMPDPDMATDMWTEVLWHPDGVMLLRVGATPEGKPREDGVDTWNAHIMTPETEGTTHYFYCNSRTYRTDDAAFNAAMAAGLRQAFETEDKPMIEAQQRALGATDLFDRKPALLSIDNGSTRARRIHARLLAEERTADASPSLSAPA</sequence>
<accession>A0A7W6BK22</accession>
<dbReference type="GO" id="GO:0032259">
    <property type="term" value="P:methylation"/>
    <property type="evidence" value="ECO:0007669"/>
    <property type="project" value="UniProtKB-KW"/>
</dbReference>
<keyword evidence="4" id="KW-0408">Iron</keyword>
<dbReference type="Gene3D" id="3.90.380.10">
    <property type="entry name" value="Naphthalene 1,2-dioxygenase Alpha Subunit, Chain A, domain 1"/>
    <property type="match status" value="1"/>
</dbReference>
<dbReference type="RefSeq" id="WP_188070573.1">
    <property type="nucleotide sequence ID" value="NZ_BSPS01000022.1"/>
</dbReference>
<dbReference type="InterPro" id="IPR036922">
    <property type="entry name" value="Rieske_2Fe-2S_sf"/>
</dbReference>
<keyword evidence="8" id="KW-1185">Reference proteome</keyword>
<keyword evidence="5" id="KW-0411">Iron-sulfur</keyword>
<keyword evidence="7" id="KW-0808">Transferase</keyword>
<dbReference type="Proteomes" id="UP000571950">
    <property type="component" value="Unassembled WGS sequence"/>
</dbReference>
<keyword evidence="3 7" id="KW-0560">Oxidoreductase</keyword>
<dbReference type="EC" id="1.14.13.82" evidence="7"/>
<evidence type="ECO:0000313" key="8">
    <source>
        <dbReference type="Proteomes" id="UP000571950"/>
    </source>
</evidence>
<dbReference type="InterPro" id="IPR050584">
    <property type="entry name" value="Cholesterol_7-desaturase"/>
</dbReference>
<dbReference type="Pfam" id="PF00355">
    <property type="entry name" value="Rieske"/>
    <property type="match status" value="1"/>
</dbReference>
<reference evidence="7 8" key="1">
    <citation type="submission" date="2020-08" db="EMBL/GenBank/DDBJ databases">
        <title>Genomic Encyclopedia of Type Strains, Phase IV (KMG-IV): sequencing the most valuable type-strain genomes for metagenomic binning, comparative biology and taxonomic classification.</title>
        <authorList>
            <person name="Goeker M."/>
        </authorList>
    </citation>
    <scope>NUCLEOTIDE SEQUENCE [LARGE SCALE GENOMIC DNA]</scope>
    <source>
        <strain evidence="7 8">DSM 26189</strain>
    </source>
</reference>
<dbReference type="AlphaFoldDB" id="A0A7W6BK22"/>
<dbReference type="SUPFAM" id="SSF55961">
    <property type="entry name" value="Bet v1-like"/>
    <property type="match status" value="1"/>
</dbReference>
<gene>
    <name evidence="7" type="ORF">GGR43_000713</name>
</gene>
<dbReference type="SUPFAM" id="SSF50022">
    <property type="entry name" value="ISP domain"/>
    <property type="match status" value="1"/>
</dbReference>
<evidence type="ECO:0000256" key="5">
    <source>
        <dbReference type="ARBA" id="ARBA00023014"/>
    </source>
</evidence>
<name>A0A7W6BK22_9SPHN</name>
<evidence type="ECO:0000256" key="3">
    <source>
        <dbReference type="ARBA" id="ARBA00023002"/>
    </source>
</evidence>
<dbReference type="GO" id="GO:0008168">
    <property type="term" value="F:methyltransferase activity"/>
    <property type="evidence" value="ECO:0007669"/>
    <property type="project" value="UniProtKB-KW"/>
</dbReference>
<dbReference type="InterPro" id="IPR017941">
    <property type="entry name" value="Rieske_2Fe-2S"/>
</dbReference>
<protein>
    <submittedName>
        <fullName evidence="7">Vanillate O-demethylase monooxygenase subunit</fullName>
        <ecNumber evidence="7">1.14.13.82</ecNumber>
    </submittedName>
</protein>
<dbReference type="GO" id="GO:0046872">
    <property type="term" value="F:metal ion binding"/>
    <property type="evidence" value="ECO:0007669"/>
    <property type="project" value="UniProtKB-KW"/>
</dbReference>
<evidence type="ECO:0000256" key="1">
    <source>
        <dbReference type="ARBA" id="ARBA00022714"/>
    </source>
</evidence>
<dbReference type="InterPro" id="IPR044043">
    <property type="entry name" value="VanA_C_cat"/>
</dbReference>
<dbReference type="PANTHER" id="PTHR21266:SF60">
    <property type="entry name" value="3-KETOSTEROID-9-ALPHA-MONOOXYGENASE, OXYGENASE COMPONENT"/>
    <property type="match status" value="1"/>
</dbReference>
<organism evidence="7 8">
    <name type="scientific">Sphingobium jiangsuense</name>
    <dbReference type="NCBI Taxonomy" id="870476"/>
    <lineage>
        <taxon>Bacteria</taxon>
        <taxon>Pseudomonadati</taxon>
        <taxon>Pseudomonadota</taxon>
        <taxon>Alphaproteobacteria</taxon>
        <taxon>Sphingomonadales</taxon>
        <taxon>Sphingomonadaceae</taxon>
        <taxon>Sphingobium</taxon>
    </lineage>
</organism>
<evidence type="ECO:0000313" key="7">
    <source>
        <dbReference type="EMBL" id="MBB3925012.1"/>
    </source>
</evidence>
<dbReference type="EMBL" id="JACIDT010000002">
    <property type="protein sequence ID" value="MBB3925012.1"/>
    <property type="molecule type" value="Genomic_DNA"/>
</dbReference>
<dbReference type="Gene3D" id="2.102.10.10">
    <property type="entry name" value="Rieske [2Fe-2S] iron-sulphur domain"/>
    <property type="match status" value="1"/>
</dbReference>
<comment type="caution">
    <text evidence="7">The sequence shown here is derived from an EMBL/GenBank/DDBJ whole genome shotgun (WGS) entry which is preliminary data.</text>
</comment>
<evidence type="ECO:0000256" key="4">
    <source>
        <dbReference type="ARBA" id="ARBA00023004"/>
    </source>
</evidence>
<feature type="domain" description="Rieske" evidence="6">
    <location>
        <begin position="8"/>
        <end position="109"/>
    </location>
</feature>
<dbReference type="GO" id="GO:0051537">
    <property type="term" value="F:2 iron, 2 sulfur cluster binding"/>
    <property type="evidence" value="ECO:0007669"/>
    <property type="project" value="UniProtKB-KW"/>
</dbReference>
<dbReference type="PANTHER" id="PTHR21266">
    <property type="entry name" value="IRON-SULFUR DOMAIN CONTAINING PROTEIN"/>
    <property type="match status" value="1"/>
</dbReference>
<evidence type="ECO:0000259" key="6">
    <source>
        <dbReference type="PROSITE" id="PS51296"/>
    </source>
</evidence>
<keyword evidence="1" id="KW-0001">2Fe-2S</keyword>
<evidence type="ECO:0000256" key="2">
    <source>
        <dbReference type="ARBA" id="ARBA00022723"/>
    </source>
</evidence>
<dbReference type="GO" id="GO:0018489">
    <property type="term" value="F:vanillate monooxygenase activity"/>
    <property type="evidence" value="ECO:0007669"/>
    <property type="project" value="UniProtKB-EC"/>
</dbReference>
<keyword evidence="2" id="KW-0479">Metal-binding</keyword>
<keyword evidence="7" id="KW-0489">Methyltransferase</keyword>
<dbReference type="PROSITE" id="PS51296">
    <property type="entry name" value="RIESKE"/>
    <property type="match status" value="1"/>
</dbReference>
<proteinExistence type="predicted"/>
<dbReference type="Pfam" id="PF19112">
    <property type="entry name" value="VanA_C"/>
    <property type="match status" value="1"/>
</dbReference>
<keyword evidence="7" id="KW-0503">Monooxygenase</keyword>